<evidence type="ECO:0000313" key="6">
    <source>
        <dbReference type="Proteomes" id="UP001501411"/>
    </source>
</evidence>
<reference evidence="6" key="1">
    <citation type="journal article" date="2019" name="Int. J. Syst. Evol. Microbiol.">
        <title>The Global Catalogue of Microorganisms (GCM) 10K type strain sequencing project: providing services to taxonomists for standard genome sequencing and annotation.</title>
        <authorList>
            <consortium name="The Broad Institute Genomics Platform"/>
            <consortium name="The Broad Institute Genome Sequencing Center for Infectious Disease"/>
            <person name="Wu L."/>
            <person name="Ma J."/>
        </authorList>
    </citation>
    <scope>NUCLEOTIDE SEQUENCE [LARGE SCALE GENOMIC DNA]</scope>
    <source>
        <strain evidence="6">JCM 18200</strain>
    </source>
</reference>
<organism evidence="5 6">
    <name type="scientific">Olivibacter ginsenosidimutans</name>
    <dbReference type="NCBI Taxonomy" id="1176537"/>
    <lineage>
        <taxon>Bacteria</taxon>
        <taxon>Pseudomonadati</taxon>
        <taxon>Bacteroidota</taxon>
        <taxon>Sphingobacteriia</taxon>
        <taxon>Sphingobacteriales</taxon>
        <taxon>Sphingobacteriaceae</taxon>
        <taxon>Olivibacter</taxon>
    </lineage>
</organism>
<dbReference type="Pfam" id="PF17293">
    <property type="entry name" value="Arm-DNA-bind_5"/>
    <property type="match status" value="1"/>
</dbReference>
<dbReference type="PROSITE" id="PS51898">
    <property type="entry name" value="TYR_RECOMBINASE"/>
    <property type="match status" value="1"/>
</dbReference>
<dbReference type="InterPro" id="IPR010998">
    <property type="entry name" value="Integrase_recombinase_N"/>
</dbReference>
<comment type="similarity">
    <text evidence="1">Belongs to the 'phage' integrase family.</text>
</comment>
<proteinExistence type="inferred from homology"/>
<dbReference type="PANTHER" id="PTHR30349:SF64">
    <property type="entry name" value="PROPHAGE INTEGRASE INTD-RELATED"/>
    <property type="match status" value="1"/>
</dbReference>
<dbReference type="Proteomes" id="UP001501411">
    <property type="component" value="Unassembled WGS sequence"/>
</dbReference>
<keyword evidence="6" id="KW-1185">Reference proteome</keyword>
<dbReference type="PANTHER" id="PTHR30349">
    <property type="entry name" value="PHAGE INTEGRASE-RELATED"/>
    <property type="match status" value="1"/>
</dbReference>
<protein>
    <submittedName>
        <fullName evidence="5">Site-specific integrase</fullName>
    </submittedName>
</protein>
<comment type="caution">
    <text evidence="5">The sequence shown here is derived from an EMBL/GenBank/DDBJ whole genome shotgun (WGS) entry which is preliminary data.</text>
</comment>
<dbReference type="InterPro" id="IPR035386">
    <property type="entry name" value="Arm-DNA-bind_5"/>
</dbReference>
<dbReference type="SUPFAM" id="SSF56349">
    <property type="entry name" value="DNA breaking-rejoining enzymes"/>
    <property type="match status" value="1"/>
</dbReference>
<dbReference type="Gene3D" id="1.10.150.130">
    <property type="match status" value="1"/>
</dbReference>
<dbReference type="CDD" id="cd01185">
    <property type="entry name" value="INTN1_C_like"/>
    <property type="match status" value="1"/>
</dbReference>
<dbReference type="Pfam" id="PF00589">
    <property type="entry name" value="Phage_integrase"/>
    <property type="match status" value="1"/>
</dbReference>
<evidence type="ECO:0000313" key="5">
    <source>
        <dbReference type="EMBL" id="GAA4793752.1"/>
    </source>
</evidence>
<keyword evidence="3" id="KW-0233">DNA recombination</keyword>
<accession>A0ABP9BFC8</accession>
<dbReference type="InterPro" id="IPR013762">
    <property type="entry name" value="Integrase-like_cat_sf"/>
</dbReference>
<dbReference type="InterPro" id="IPR011010">
    <property type="entry name" value="DNA_brk_join_enz"/>
</dbReference>
<evidence type="ECO:0000256" key="1">
    <source>
        <dbReference type="ARBA" id="ARBA00008857"/>
    </source>
</evidence>
<sequence length="382" mass="44548">MRITLKEKKLKNGTISLYIEYYKGSNTDSDGRRVHLRDFEYLKLYLSENPKTAVEKKENRENLKLAEDILAIRKSEYLQGKYNIKNKSKAKRPFLDYFIEKTNEKAGSEKNYGVWTSALHHLKICISPNLLFDEVNDEFVKRIRRYFDKEAKTKSDLPISANSKYSYFNKFKACLRSAYDEGYTAINFATKVKAFEISETQREYLTFDELQKLSGTPCKYSILKNAFIFSCLSGLRWSDCNTLIWSEVRDEGENLYRVNFRQEKTDGVEYLYISKQARELLGERRSPSERVFLGLKYGAVYNNEIVRWCNRAGVQKHITFHSARHTNAVLLLENGADLYTVQKRLGHKEIKTTAIYAKIVDQKMRESAHIIPELILSGTKND</sequence>
<dbReference type="RefSeq" id="WP_345231891.1">
    <property type="nucleotide sequence ID" value="NZ_BAABIQ010000034.1"/>
</dbReference>
<dbReference type="InterPro" id="IPR025269">
    <property type="entry name" value="SAM-like_dom"/>
</dbReference>
<dbReference type="InterPro" id="IPR050090">
    <property type="entry name" value="Tyrosine_recombinase_XerCD"/>
</dbReference>
<keyword evidence="2" id="KW-0238">DNA-binding</keyword>
<dbReference type="EMBL" id="BAABIQ010000034">
    <property type="protein sequence ID" value="GAA4793752.1"/>
    <property type="molecule type" value="Genomic_DNA"/>
</dbReference>
<name>A0ABP9BFC8_9SPHI</name>
<dbReference type="Pfam" id="PF13102">
    <property type="entry name" value="Phage_int_SAM_5"/>
    <property type="match status" value="1"/>
</dbReference>
<evidence type="ECO:0000256" key="2">
    <source>
        <dbReference type="ARBA" id="ARBA00023125"/>
    </source>
</evidence>
<dbReference type="InterPro" id="IPR002104">
    <property type="entry name" value="Integrase_catalytic"/>
</dbReference>
<evidence type="ECO:0000259" key="4">
    <source>
        <dbReference type="PROSITE" id="PS51898"/>
    </source>
</evidence>
<dbReference type="Gene3D" id="1.10.443.10">
    <property type="entry name" value="Intergrase catalytic core"/>
    <property type="match status" value="1"/>
</dbReference>
<gene>
    <name evidence="5" type="ORF">GCM10023231_22600</name>
</gene>
<evidence type="ECO:0000256" key="3">
    <source>
        <dbReference type="ARBA" id="ARBA00023172"/>
    </source>
</evidence>
<feature type="domain" description="Tyr recombinase" evidence="4">
    <location>
        <begin position="200"/>
        <end position="369"/>
    </location>
</feature>